<dbReference type="EMBL" id="CP017111">
    <property type="protein sequence ID" value="AOO65023.1"/>
    <property type="molecule type" value="Genomic_DNA"/>
</dbReference>
<feature type="transmembrane region" description="Helical" evidence="1">
    <location>
        <begin position="196"/>
        <end position="218"/>
    </location>
</feature>
<reference evidence="3" key="1">
    <citation type="submission" date="2016-08" db="EMBL/GenBank/DDBJ databases">
        <title>Complete genome sequence of the organohalide-respiring Epsilonproteobacterium Sulfurospirillum halorespirans.</title>
        <authorList>
            <person name="Goris T."/>
            <person name="Zimmermann J."/>
            <person name="Schenz B."/>
            <person name="Lemos M."/>
            <person name="Hackermueller J."/>
            <person name="Diekert G."/>
        </authorList>
    </citation>
    <scope>NUCLEOTIDE SEQUENCE [LARGE SCALE GENOMIC DNA]</scope>
    <source>
        <strain>DSM 13726</strain>
        <strain evidence="3">PCE-M2</strain>
    </source>
</reference>
<evidence type="ECO:0000313" key="3">
    <source>
        <dbReference type="Proteomes" id="UP000094609"/>
    </source>
</evidence>
<dbReference type="RefSeq" id="WP_069477840.1">
    <property type="nucleotide sequence ID" value="NZ_CP017111.1"/>
</dbReference>
<feature type="transmembrane region" description="Helical" evidence="1">
    <location>
        <begin position="95"/>
        <end position="120"/>
    </location>
</feature>
<feature type="transmembrane region" description="Helical" evidence="1">
    <location>
        <begin position="230"/>
        <end position="249"/>
    </location>
</feature>
<accession>A0A1D7TJ70</accession>
<keyword evidence="1" id="KW-1133">Transmembrane helix</keyword>
<feature type="transmembrane region" description="Helical" evidence="1">
    <location>
        <begin position="32"/>
        <end position="51"/>
    </location>
</feature>
<dbReference type="SUPFAM" id="SSF103481">
    <property type="entry name" value="Multidrug resistance efflux transporter EmrE"/>
    <property type="match status" value="1"/>
</dbReference>
<dbReference type="Proteomes" id="UP000094609">
    <property type="component" value="Chromosome"/>
</dbReference>
<dbReference type="PATRIC" id="fig|1193502.14.peg.1263"/>
<organism evidence="2 3">
    <name type="scientific">Sulfurospirillum halorespirans DSM 13726</name>
    <dbReference type="NCBI Taxonomy" id="1193502"/>
    <lineage>
        <taxon>Bacteria</taxon>
        <taxon>Pseudomonadati</taxon>
        <taxon>Campylobacterota</taxon>
        <taxon>Epsilonproteobacteria</taxon>
        <taxon>Campylobacterales</taxon>
        <taxon>Sulfurospirillaceae</taxon>
        <taxon>Sulfurospirillum</taxon>
    </lineage>
</organism>
<proteinExistence type="predicted"/>
<gene>
    <name evidence="2" type="ORF">SHALO_1245</name>
</gene>
<feature type="transmembrane region" description="Helical" evidence="1">
    <location>
        <begin position="71"/>
        <end position="89"/>
    </location>
</feature>
<dbReference type="InterPro" id="IPR032713">
    <property type="entry name" value="EmrE"/>
</dbReference>
<name>A0A1D7TJ70_9BACT</name>
<dbReference type="AlphaFoldDB" id="A0A1D7TJ70"/>
<feature type="transmembrane region" description="Helical" evidence="1">
    <location>
        <begin position="127"/>
        <end position="152"/>
    </location>
</feature>
<dbReference type="KEGG" id="shal:SHALO_1245"/>
<dbReference type="Pfam" id="PF13536">
    <property type="entry name" value="EmrE"/>
    <property type="match status" value="1"/>
</dbReference>
<evidence type="ECO:0000256" key="1">
    <source>
        <dbReference type="SAM" id="Phobius"/>
    </source>
</evidence>
<evidence type="ECO:0000313" key="2">
    <source>
        <dbReference type="EMBL" id="AOO65023.1"/>
    </source>
</evidence>
<dbReference type="InterPro" id="IPR037185">
    <property type="entry name" value="EmrE-like"/>
</dbReference>
<protein>
    <submittedName>
        <fullName evidence="2">Putative transporter</fullName>
    </submittedName>
</protein>
<feature type="transmembrane region" description="Helical" evidence="1">
    <location>
        <begin position="288"/>
        <end position="307"/>
    </location>
</feature>
<keyword evidence="3" id="KW-1185">Reference proteome</keyword>
<keyword evidence="1" id="KW-0472">Membrane</keyword>
<sequence>MVALIALGLLSALFFSSTFVLNRLMSLEGGHWIWSASLRYVFMILFLLIVIRLFQGKKPLQALFKLFAEHWLFWTVAGSIGFGCFYALLCFSADYAPAWVIAATWQLTIIASLFVLMLFGRTFPKRIWIFSTIIVIGVGLINTSHITTFHFAEFAKGAFPVLIAAFCYPFGNQLVWESKHGHKLFPKIDSPLLENAFNKVFLLSLGSLPFWIVLVAFINPPMPSMGQVLNTSLVALLSGLVATTLFLLARHQAHKSSELAAVDATQASEVIFALLGEMLFLGTELPNAQAWAGMSLVFVGLGFFIYFQEKKSLVDD</sequence>
<dbReference type="STRING" id="1193502.SHALO_1245"/>
<keyword evidence="1" id="KW-0812">Transmembrane</keyword>